<dbReference type="EMBL" id="KV425973">
    <property type="protein sequence ID" value="KZV94411.1"/>
    <property type="molecule type" value="Genomic_DNA"/>
</dbReference>
<dbReference type="AlphaFoldDB" id="A0A165J6S3"/>
<dbReference type="Proteomes" id="UP000077266">
    <property type="component" value="Unassembled WGS sequence"/>
</dbReference>
<proteinExistence type="predicted"/>
<gene>
    <name evidence="3" type="ORF">EXIGLDRAFT_518694</name>
</gene>
<feature type="transmembrane region" description="Helical" evidence="2">
    <location>
        <begin position="35"/>
        <end position="54"/>
    </location>
</feature>
<keyword evidence="2" id="KW-0812">Transmembrane</keyword>
<sequence length="142" mass="15510">MNDLAGVRNRLALRSLLVRVAIFVFLEIIAQYPGILYTAMPLILWFLFLVACLLDGRFASKALRELERNPHLAAHPHHTLSESSGTATSSSATRPTMHSSTTMAPAAGHSPPPQQHVFATQPPTGYGGSDANGFVILRHQRR</sequence>
<organism evidence="3 4">
    <name type="scientific">Exidia glandulosa HHB12029</name>
    <dbReference type="NCBI Taxonomy" id="1314781"/>
    <lineage>
        <taxon>Eukaryota</taxon>
        <taxon>Fungi</taxon>
        <taxon>Dikarya</taxon>
        <taxon>Basidiomycota</taxon>
        <taxon>Agaricomycotina</taxon>
        <taxon>Agaricomycetes</taxon>
        <taxon>Auriculariales</taxon>
        <taxon>Exidiaceae</taxon>
        <taxon>Exidia</taxon>
    </lineage>
</organism>
<dbReference type="InParanoid" id="A0A165J6S3"/>
<keyword evidence="2" id="KW-1133">Transmembrane helix</keyword>
<evidence type="ECO:0000256" key="2">
    <source>
        <dbReference type="SAM" id="Phobius"/>
    </source>
</evidence>
<feature type="compositionally biased region" description="Polar residues" evidence="1">
    <location>
        <begin position="94"/>
        <end position="103"/>
    </location>
</feature>
<evidence type="ECO:0000313" key="3">
    <source>
        <dbReference type="EMBL" id="KZV94411.1"/>
    </source>
</evidence>
<evidence type="ECO:0000256" key="1">
    <source>
        <dbReference type="SAM" id="MobiDB-lite"/>
    </source>
</evidence>
<keyword evidence="4" id="KW-1185">Reference proteome</keyword>
<feature type="compositionally biased region" description="Low complexity" evidence="1">
    <location>
        <begin position="81"/>
        <end position="93"/>
    </location>
</feature>
<feature type="transmembrane region" description="Helical" evidence="2">
    <location>
        <begin position="12"/>
        <end position="29"/>
    </location>
</feature>
<evidence type="ECO:0000313" key="4">
    <source>
        <dbReference type="Proteomes" id="UP000077266"/>
    </source>
</evidence>
<keyword evidence="2" id="KW-0472">Membrane</keyword>
<accession>A0A165J6S3</accession>
<feature type="region of interest" description="Disordered" evidence="1">
    <location>
        <begin position="73"/>
        <end position="132"/>
    </location>
</feature>
<reference evidence="3 4" key="1">
    <citation type="journal article" date="2016" name="Mol. Biol. Evol.">
        <title>Comparative Genomics of Early-Diverging Mushroom-Forming Fungi Provides Insights into the Origins of Lignocellulose Decay Capabilities.</title>
        <authorList>
            <person name="Nagy L.G."/>
            <person name="Riley R."/>
            <person name="Tritt A."/>
            <person name="Adam C."/>
            <person name="Daum C."/>
            <person name="Floudas D."/>
            <person name="Sun H."/>
            <person name="Yadav J.S."/>
            <person name="Pangilinan J."/>
            <person name="Larsson K.H."/>
            <person name="Matsuura K."/>
            <person name="Barry K."/>
            <person name="Labutti K."/>
            <person name="Kuo R."/>
            <person name="Ohm R.A."/>
            <person name="Bhattacharya S.S."/>
            <person name="Shirouzu T."/>
            <person name="Yoshinaga Y."/>
            <person name="Martin F.M."/>
            <person name="Grigoriev I.V."/>
            <person name="Hibbett D.S."/>
        </authorList>
    </citation>
    <scope>NUCLEOTIDE SEQUENCE [LARGE SCALE GENOMIC DNA]</scope>
    <source>
        <strain evidence="3 4">HHB12029</strain>
    </source>
</reference>
<protein>
    <submittedName>
        <fullName evidence="3">Uncharacterized protein</fullName>
    </submittedName>
</protein>
<name>A0A165J6S3_EXIGL</name>